<evidence type="ECO:0000313" key="2">
    <source>
        <dbReference type="Proteomes" id="UP001501747"/>
    </source>
</evidence>
<reference evidence="2" key="1">
    <citation type="journal article" date="2019" name="Int. J. Syst. Evol. Microbiol.">
        <title>The Global Catalogue of Microorganisms (GCM) 10K type strain sequencing project: providing services to taxonomists for standard genome sequencing and annotation.</title>
        <authorList>
            <consortium name="The Broad Institute Genomics Platform"/>
            <consortium name="The Broad Institute Genome Sequencing Center for Infectious Disease"/>
            <person name="Wu L."/>
            <person name="Ma J."/>
        </authorList>
    </citation>
    <scope>NUCLEOTIDE SEQUENCE [LARGE SCALE GENOMIC DNA]</scope>
    <source>
        <strain evidence="2">JCM 17342</strain>
    </source>
</reference>
<dbReference type="Gene3D" id="3.30.1870.10">
    <property type="entry name" value="EreA-like, domain 2"/>
    <property type="match status" value="1"/>
</dbReference>
<accession>A0ABP7QZ00</accession>
<dbReference type="Pfam" id="PF05139">
    <property type="entry name" value="Erythro_esteras"/>
    <property type="match status" value="1"/>
</dbReference>
<dbReference type="InterPro" id="IPR007815">
    <property type="entry name" value="Emycin_Estase"/>
</dbReference>
<dbReference type="PANTHER" id="PTHR31299">
    <property type="entry name" value="ESTERASE, PUTATIVE (AFU_ORTHOLOGUE AFUA_1G05850)-RELATED"/>
    <property type="match status" value="1"/>
</dbReference>
<proteinExistence type="predicted"/>
<dbReference type="PANTHER" id="PTHR31299:SF0">
    <property type="entry name" value="ESTERASE, PUTATIVE (AFU_ORTHOLOGUE AFUA_1G05850)-RELATED"/>
    <property type="match status" value="1"/>
</dbReference>
<dbReference type="SUPFAM" id="SSF159501">
    <property type="entry name" value="EreA/ChaN-like"/>
    <property type="match status" value="1"/>
</dbReference>
<dbReference type="Proteomes" id="UP001501747">
    <property type="component" value="Unassembled WGS sequence"/>
</dbReference>
<evidence type="ECO:0000313" key="1">
    <source>
        <dbReference type="EMBL" id="GAA3990027.1"/>
    </source>
</evidence>
<comment type="caution">
    <text evidence="1">The sequence shown here is derived from an EMBL/GenBank/DDBJ whole genome shotgun (WGS) entry which is preliminary data.</text>
</comment>
<sequence length="370" mass="41127">MSQDINAFVPSSCELLGWGEPTHQEPAFARLRNELLPRLVERGFRSVALEIDRVAALAVNDFVLEGVGTLDEVLRAGFSHDFGLLDGNRQLIAWMREYNDGHPAPERLSLHGFDAPMETMSAPSPRTYLEYARDRLGLDVDFAELVGEDEQWSRVEAVMDPATSVGATAEADQLRVIADDMLTTLHARSPEMPREEWLRVKIHLGAALDLLRYHKQCARRLAPAERLPLLTATRDTLMAQHLIDIRAIEARRGPTLVYSHNLHLQRSPSTMAMGDNEVTFHSAGAIVASLLGERYRVIASSLGTSATIELPEPEAGTYESLLQSQFCTWGLTTEVAPGRKRPPFNPMRGYFPIDRTLLDGADVVLHINTA</sequence>
<dbReference type="CDD" id="cd14728">
    <property type="entry name" value="Ere-like"/>
    <property type="match status" value="1"/>
</dbReference>
<organism evidence="1 2">
    <name type="scientific">Allokutzneria multivorans</name>
    <dbReference type="NCBI Taxonomy" id="1142134"/>
    <lineage>
        <taxon>Bacteria</taxon>
        <taxon>Bacillati</taxon>
        <taxon>Actinomycetota</taxon>
        <taxon>Actinomycetes</taxon>
        <taxon>Pseudonocardiales</taxon>
        <taxon>Pseudonocardiaceae</taxon>
        <taxon>Allokutzneria</taxon>
    </lineage>
</organism>
<keyword evidence="2" id="KW-1185">Reference proteome</keyword>
<protein>
    <submittedName>
        <fullName evidence="1">Erythromycin esterase family protein</fullName>
    </submittedName>
</protein>
<gene>
    <name evidence="1" type="ORF">GCM10022247_05810</name>
</gene>
<dbReference type="EMBL" id="BAABAL010000004">
    <property type="protein sequence ID" value="GAA3990027.1"/>
    <property type="molecule type" value="Genomic_DNA"/>
</dbReference>
<name>A0ABP7QZ00_9PSEU</name>
<dbReference type="RefSeq" id="WP_344870897.1">
    <property type="nucleotide sequence ID" value="NZ_BAABAL010000004.1"/>
</dbReference>
<dbReference type="InterPro" id="IPR052036">
    <property type="entry name" value="Hydrolase/PRTase-associated"/>
</dbReference>